<feature type="transmembrane region" description="Helical" evidence="8">
    <location>
        <begin position="90"/>
        <end position="115"/>
    </location>
</feature>
<feature type="transmembrane region" description="Helical" evidence="8">
    <location>
        <begin position="336"/>
        <end position="357"/>
    </location>
</feature>
<proteinExistence type="inferred from homology"/>
<evidence type="ECO:0000313" key="10">
    <source>
        <dbReference type="EMBL" id="KGE19861.1"/>
    </source>
</evidence>
<evidence type="ECO:0000256" key="7">
    <source>
        <dbReference type="SAM" id="MobiDB-lite"/>
    </source>
</evidence>
<feature type="transmembrane region" description="Helical" evidence="8">
    <location>
        <begin position="168"/>
        <end position="184"/>
    </location>
</feature>
<protein>
    <submittedName>
        <fullName evidence="10">Acyltransferase</fullName>
    </submittedName>
</protein>
<dbReference type="EMBL" id="JQCR01000002">
    <property type="protein sequence ID" value="KGE19861.1"/>
    <property type="molecule type" value="Genomic_DNA"/>
</dbReference>
<keyword evidence="3" id="KW-1003">Cell membrane</keyword>
<dbReference type="GO" id="GO:0005886">
    <property type="term" value="C:plasma membrane"/>
    <property type="evidence" value="ECO:0007669"/>
    <property type="project" value="UniProtKB-SubCell"/>
</dbReference>
<keyword evidence="10" id="KW-0808">Transferase</keyword>
<evidence type="ECO:0000256" key="2">
    <source>
        <dbReference type="ARBA" id="ARBA00007400"/>
    </source>
</evidence>
<feature type="transmembrane region" description="Helical" evidence="8">
    <location>
        <begin position="42"/>
        <end position="69"/>
    </location>
</feature>
<organism evidence="10 11">
    <name type="scientific">Paenibacillus wynnii</name>
    <dbReference type="NCBI Taxonomy" id="268407"/>
    <lineage>
        <taxon>Bacteria</taxon>
        <taxon>Bacillati</taxon>
        <taxon>Bacillota</taxon>
        <taxon>Bacilli</taxon>
        <taxon>Bacillales</taxon>
        <taxon>Paenibacillaceae</taxon>
        <taxon>Paenibacillus</taxon>
    </lineage>
</organism>
<evidence type="ECO:0000256" key="1">
    <source>
        <dbReference type="ARBA" id="ARBA00004651"/>
    </source>
</evidence>
<sequence length="412" mass="47587">MNSVKQERLPQLDIYRALAILGVLHVHSSSFAAGEQALQSPYYYWINAINIFFKFGTPSFIFLSSFVLFYNYYGRPVTRSLIANFYRRRLMFILLPYLLASIGYYGLTLYVNGQLSWSAGENLLRFLKALFTGNAYAHLYFVFISIQFYVLFPLVLKLLQSSRPLTRWVIPIGLGLQWGFIIWNKYQLHIVEKGSLAISYFAYYMMGAYIAIHFEEIKKWLFTPWGQLPKLQKSLTCLLFSSWLIAAFIHMQLWYEGRHNGVWTNSLWYELLWNVHTMLSALVLLYLTFLIHRKAPRALVAFLTRLGELSFAIYLIHPLLLAIYRRFRYNISPDSLTYVLFVYGGLVVALGGSWLMVQFAFRRIRPAWIIFGSVPHSLAPSPRGKPAPELLGEEKRSVGPATDEGSKRTLGG</sequence>
<evidence type="ECO:0000256" key="6">
    <source>
        <dbReference type="ARBA" id="ARBA00023136"/>
    </source>
</evidence>
<evidence type="ECO:0000256" key="5">
    <source>
        <dbReference type="ARBA" id="ARBA00022989"/>
    </source>
</evidence>
<dbReference type="eggNOG" id="COG1835">
    <property type="taxonomic scope" value="Bacteria"/>
</dbReference>
<dbReference type="Pfam" id="PF01757">
    <property type="entry name" value="Acyl_transf_3"/>
    <property type="match status" value="1"/>
</dbReference>
<feature type="transmembrane region" description="Helical" evidence="8">
    <location>
        <begin position="299"/>
        <end position="324"/>
    </location>
</feature>
<evidence type="ECO:0000313" key="11">
    <source>
        <dbReference type="Proteomes" id="UP000029734"/>
    </source>
</evidence>
<evidence type="ECO:0000256" key="4">
    <source>
        <dbReference type="ARBA" id="ARBA00022692"/>
    </source>
</evidence>
<evidence type="ECO:0000259" key="9">
    <source>
        <dbReference type="Pfam" id="PF01757"/>
    </source>
</evidence>
<feature type="region of interest" description="Disordered" evidence="7">
    <location>
        <begin position="378"/>
        <end position="412"/>
    </location>
</feature>
<feature type="transmembrane region" description="Helical" evidence="8">
    <location>
        <begin position="135"/>
        <end position="156"/>
    </location>
</feature>
<comment type="caution">
    <text evidence="10">The sequence shown here is derived from an EMBL/GenBank/DDBJ whole genome shotgun (WGS) entry which is preliminary data.</text>
</comment>
<reference evidence="10 11" key="1">
    <citation type="submission" date="2014-08" db="EMBL/GenBank/DDBJ databases">
        <authorList>
            <person name="den Bakker H.C."/>
        </authorList>
    </citation>
    <scope>NUCLEOTIDE SEQUENCE [LARGE SCALE GENOMIC DNA]</scope>
    <source>
        <strain evidence="10 11">DSM 18334</strain>
    </source>
</reference>
<feature type="transmembrane region" description="Helical" evidence="8">
    <location>
        <begin position="267"/>
        <end position="287"/>
    </location>
</feature>
<dbReference type="GO" id="GO:0016413">
    <property type="term" value="F:O-acetyltransferase activity"/>
    <property type="evidence" value="ECO:0007669"/>
    <property type="project" value="TreeGrafter"/>
</dbReference>
<feature type="transmembrane region" description="Helical" evidence="8">
    <location>
        <begin position="235"/>
        <end position="255"/>
    </location>
</feature>
<keyword evidence="10" id="KW-0012">Acyltransferase</keyword>
<evidence type="ECO:0000256" key="3">
    <source>
        <dbReference type="ARBA" id="ARBA00022475"/>
    </source>
</evidence>
<dbReference type="PANTHER" id="PTHR40074:SF2">
    <property type="entry name" value="O-ACETYLTRANSFERASE WECH"/>
    <property type="match status" value="1"/>
</dbReference>
<reference evidence="10 11" key="2">
    <citation type="submission" date="2014-10" db="EMBL/GenBank/DDBJ databases">
        <title>Comparative genomics of the Paenibacillus odorifer group.</title>
        <authorList>
            <person name="Tsai Y.-C."/>
            <person name="Martin N."/>
            <person name="Korlach J."/>
            <person name="Wiedmann M."/>
        </authorList>
    </citation>
    <scope>NUCLEOTIDE SEQUENCE [LARGE SCALE GENOMIC DNA]</scope>
    <source>
        <strain evidence="10 11">DSM 18334</strain>
    </source>
</reference>
<gene>
    <name evidence="10" type="ORF">PWYN_11295</name>
</gene>
<keyword evidence="11" id="KW-1185">Reference proteome</keyword>
<dbReference type="OrthoDB" id="65129at2"/>
<comment type="similarity">
    <text evidence="2">Belongs to the acyltransferase 3 family.</text>
</comment>
<dbReference type="AlphaFoldDB" id="A0A098MD09"/>
<feature type="domain" description="Acyltransferase 3" evidence="9">
    <location>
        <begin position="11"/>
        <end position="356"/>
    </location>
</feature>
<dbReference type="PANTHER" id="PTHR40074">
    <property type="entry name" value="O-ACETYLTRANSFERASE WECH"/>
    <property type="match status" value="1"/>
</dbReference>
<accession>A0A098MD09</accession>
<evidence type="ECO:0000256" key="8">
    <source>
        <dbReference type="SAM" id="Phobius"/>
    </source>
</evidence>
<dbReference type="STRING" id="268407.PWYN_11295"/>
<name>A0A098MD09_9BACL</name>
<dbReference type="InterPro" id="IPR002656">
    <property type="entry name" value="Acyl_transf_3_dom"/>
</dbReference>
<feature type="transmembrane region" description="Helical" evidence="8">
    <location>
        <begin position="196"/>
        <end position="214"/>
    </location>
</feature>
<dbReference type="Proteomes" id="UP000029734">
    <property type="component" value="Unassembled WGS sequence"/>
</dbReference>
<keyword evidence="6 8" id="KW-0472">Membrane</keyword>
<dbReference type="GO" id="GO:0009246">
    <property type="term" value="P:enterobacterial common antigen biosynthetic process"/>
    <property type="evidence" value="ECO:0007669"/>
    <property type="project" value="TreeGrafter"/>
</dbReference>
<keyword evidence="5 8" id="KW-1133">Transmembrane helix</keyword>
<comment type="subcellular location">
    <subcellularLocation>
        <location evidence="1">Cell membrane</location>
        <topology evidence="1">Multi-pass membrane protein</topology>
    </subcellularLocation>
</comment>
<keyword evidence="4 8" id="KW-0812">Transmembrane</keyword>